<dbReference type="SUPFAM" id="SSF52540">
    <property type="entry name" value="P-loop containing nucleoside triphosphate hydrolases"/>
    <property type="match status" value="1"/>
</dbReference>
<evidence type="ECO:0000313" key="8">
    <source>
        <dbReference type="EMBL" id="TMJ08860.1"/>
    </source>
</evidence>
<evidence type="ECO:0000256" key="5">
    <source>
        <dbReference type="ARBA" id="ARBA00022970"/>
    </source>
</evidence>
<accession>A0A537LLN0</accession>
<feature type="compositionally biased region" description="Low complexity" evidence="6">
    <location>
        <begin position="10"/>
        <end position="20"/>
    </location>
</feature>
<dbReference type="CDD" id="cd03224">
    <property type="entry name" value="ABC_TM1139_LivF_branched"/>
    <property type="match status" value="1"/>
</dbReference>
<feature type="region of interest" description="Disordered" evidence="6">
    <location>
        <begin position="1"/>
        <end position="26"/>
    </location>
</feature>
<dbReference type="Proteomes" id="UP000315217">
    <property type="component" value="Unassembled WGS sequence"/>
</dbReference>
<dbReference type="GO" id="GO:0015658">
    <property type="term" value="F:branched-chain amino acid transmembrane transporter activity"/>
    <property type="evidence" value="ECO:0007669"/>
    <property type="project" value="TreeGrafter"/>
</dbReference>
<dbReference type="Gene3D" id="3.40.50.300">
    <property type="entry name" value="P-loop containing nucleotide triphosphate hydrolases"/>
    <property type="match status" value="1"/>
</dbReference>
<sequence length="277" mass="29334">MALRSRSPETRSCGRSTSVRTRSRAVPDGPAVAVRGLDVAYGAIRAVQGVDIDAPRGQITALIGSNGAGKSSTLNAIAGLVPVAGGSVEIGGVDATRLPAHVRVVERGVVLIPEARAAFLTMTVRENLGLGMRVGREREARAQKSAFTLADAFHLFPVLEERADKRAQYLSGGELKMLAIARSLLMHPQVLLIDEPSMGLAPLLVRQIFAVLRGILREHDVSVLLVEQDTAVALELASSAYVIEQGRITTHAPASKLRGDARLKAAYLGADAEEPSP</sequence>
<keyword evidence="5" id="KW-0029">Amino-acid transport</keyword>
<dbReference type="GO" id="GO:0005524">
    <property type="term" value="F:ATP binding"/>
    <property type="evidence" value="ECO:0007669"/>
    <property type="project" value="UniProtKB-KW"/>
</dbReference>
<dbReference type="PANTHER" id="PTHR43820:SF4">
    <property type="entry name" value="HIGH-AFFINITY BRANCHED-CHAIN AMINO ACID TRANSPORT ATP-BINDING PROTEIN LIVF"/>
    <property type="match status" value="1"/>
</dbReference>
<dbReference type="GO" id="GO:0016887">
    <property type="term" value="F:ATP hydrolysis activity"/>
    <property type="evidence" value="ECO:0007669"/>
    <property type="project" value="InterPro"/>
</dbReference>
<reference evidence="8 9" key="1">
    <citation type="journal article" date="2019" name="Nat. Microbiol.">
        <title>Mediterranean grassland soil C-N compound turnover is dependent on rainfall and depth, and is mediated by genomically divergent microorganisms.</title>
        <authorList>
            <person name="Diamond S."/>
            <person name="Andeer P.F."/>
            <person name="Li Z."/>
            <person name="Crits-Christoph A."/>
            <person name="Burstein D."/>
            <person name="Anantharaman K."/>
            <person name="Lane K.R."/>
            <person name="Thomas B.C."/>
            <person name="Pan C."/>
            <person name="Northen T.R."/>
            <person name="Banfield J.F."/>
        </authorList>
    </citation>
    <scope>NUCLEOTIDE SEQUENCE [LARGE SCALE GENOMIC DNA]</scope>
    <source>
        <strain evidence="8">NP_1</strain>
    </source>
</reference>
<name>A0A537LLN0_9BACT</name>
<dbReference type="InterPro" id="IPR027417">
    <property type="entry name" value="P-loop_NTPase"/>
</dbReference>
<dbReference type="Pfam" id="PF00005">
    <property type="entry name" value="ABC_tran"/>
    <property type="match status" value="1"/>
</dbReference>
<evidence type="ECO:0000256" key="1">
    <source>
        <dbReference type="ARBA" id="ARBA00005417"/>
    </source>
</evidence>
<evidence type="ECO:0000256" key="4">
    <source>
        <dbReference type="ARBA" id="ARBA00022840"/>
    </source>
</evidence>
<dbReference type="PROSITE" id="PS00211">
    <property type="entry name" value="ABC_TRANSPORTER_1"/>
    <property type="match status" value="1"/>
</dbReference>
<evidence type="ECO:0000256" key="6">
    <source>
        <dbReference type="SAM" id="MobiDB-lite"/>
    </source>
</evidence>
<evidence type="ECO:0000256" key="2">
    <source>
        <dbReference type="ARBA" id="ARBA00022448"/>
    </source>
</evidence>
<keyword evidence="3" id="KW-0547">Nucleotide-binding</keyword>
<dbReference type="GO" id="GO:0015807">
    <property type="term" value="P:L-amino acid transport"/>
    <property type="evidence" value="ECO:0007669"/>
    <property type="project" value="TreeGrafter"/>
</dbReference>
<dbReference type="AlphaFoldDB" id="A0A537LLN0"/>
<dbReference type="InterPro" id="IPR052156">
    <property type="entry name" value="BCAA_Transport_ATP-bd_LivF"/>
</dbReference>
<dbReference type="PANTHER" id="PTHR43820">
    <property type="entry name" value="HIGH-AFFINITY BRANCHED-CHAIN AMINO ACID TRANSPORT ATP-BINDING PROTEIN LIVF"/>
    <property type="match status" value="1"/>
</dbReference>
<keyword evidence="4 8" id="KW-0067">ATP-binding</keyword>
<comment type="similarity">
    <text evidence="1">Belongs to the ABC transporter superfamily.</text>
</comment>
<evidence type="ECO:0000259" key="7">
    <source>
        <dbReference type="PROSITE" id="PS50893"/>
    </source>
</evidence>
<protein>
    <submittedName>
        <fullName evidence="8">ABC transporter ATP-binding protein</fullName>
    </submittedName>
</protein>
<dbReference type="EMBL" id="VBAI01000176">
    <property type="protein sequence ID" value="TMJ08860.1"/>
    <property type="molecule type" value="Genomic_DNA"/>
</dbReference>
<comment type="caution">
    <text evidence="8">The sequence shown here is derived from an EMBL/GenBank/DDBJ whole genome shotgun (WGS) entry which is preliminary data.</text>
</comment>
<dbReference type="InterPro" id="IPR017871">
    <property type="entry name" value="ABC_transporter-like_CS"/>
</dbReference>
<dbReference type="PROSITE" id="PS50893">
    <property type="entry name" value="ABC_TRANSPORTER_2"/>
    <property type="match status" value="1"/>
</dbReference>
<proteinExistence type="inferred from homology"/>
<organism evidence="8 9">
    <name type="scientific">Candidatus Segetimicrobium genomatis</name>
    <dbReference type="NCBI Taxonomy" id="2569760"/>
    <lineage>
        <taxon>Bacteria</taxon>
        <taxon>Bacillati</taxon>
        <taxon>Candidatus Sysuimicrobiota</taxon>
        <taxon>Candidatus Sysuimicrobiia</taxon>
        <taxon>Candidatus Sysuimicrobiales</taxon>
        <taxon>Candidatus Segetimicrobiaceae</taxon>
        <taxon>Candidatus Segetimicrobium</taxon>
    </lineage>
</organism>
<gene>
    <name evidence="8" type="ORF">E6G98_11125</name>
</gene>
<feature type="domain" description="ABC transporter" evidence="7">
    <location>
        <begin position="32"/>
        <end position="270"/>
    </location>
</feature>
<dbReference type="InterPro" id="IPR003439">
    <property type="entry name" value="ABC_transporter-like_ATP-bd"/>
</dbReference>
<evidence type="ECO:0000256" key="3">
    <source>
        <dbReference type="ARBA" id="ARBA00022741"/>
    </source>
</evidence>
<dbReference type="SMART" id="SM00382">
    <property type="entry name" value="AAA"/>
    <property type="match status" value="1"/>
</dbReference>
<evidence type="ECO:0000313" key="9">
    <source>
        <dbReference type="Proteomes" id="UP000315217"/>
    </source>
</evidence>
<dbReference type="InterPro" id="IPR003593">
    <property type="entry name" value="AAA+_ATPase"/>
</dbReference>
<keyword evidence="2" id="KW-0813">Transport</keyword>